<gene>
    <name evidence="1" type="ORF">BD94_2724</name>
</gene>
<dbReference type="AlphaFoldDB" id="A0A077EJW1"/>
<protein>
    <submittedName>
        <fullName evidence="1">Uncharacterized protein</fullName>
    </submittedName>
</protein>
<organism evidence="1 2">
    <name type="scientific">Elizabethkingia anophelis NUHP1</name>
    <dbReference type="NCBI Taxonomy" id="1338011"/>
    <lineage>
        <taxon>Bacteria</taxon>
        <taxon>Pseudomonadati</taxon>
        <taxon>Bacteroidota</taxon>
        <taxon>Flavobacteriia</taxon>
        <taxon>Flavobacteriales</taxon>
        <taxon>Weeksellaceae</taxon>
        <taxon>Elizabethkingia</taxon>
    </lineage>
</organism>
<dbReference type="HOGENOM" id="CLU_3343161_0_0_10"/>
<reference evidence="1" key="2">
    <citation type="journal article" date="2015" name="Genome Biol. Evol.">
        <title>Complete Genome Sequence and Transcriptomic Analysis of the Novel Pathogen Elizabethkingia anophelis in Response to Oxidative Stress.</title>
        <authorList>
            <person name="Li Y."/>
            <person name="Liu Y."/>
            <person name="Chew S.C."/>
            <person name="Tay M."/>
            <person name="Salido M.M."/>
            <person name="Teo J."/>
            <person name="Lauro F.M."/>
            <person name="Givskov M."/>
            <person name="Yang L."/>
        </authorList>
    </citation>
    <scope>NUCLEOTIDE SEQUENCE</scope>
    <source>
        <strain evidence="1">NUHP1</strain>
    </source>
</reference>
<dbReference type="Proteomes" id="UP000028933">
    <property type="component" value="Chromosome"/>
</dbReference>
<accession>A0A077EJW1</accession>
<evidence type="ECO:0000313" key="1">
    <source>
        <dbReference type="EMBL" id="AIL46499.1"/>
    </source>
</evidence>
<evidence type="ECO:0000313" key="2">
    <source>
        <dbReference type="Proteomes" id="UP000028933"/>
    </source>
</evidence>
<name>A0A077EJW1_9FLAO</name>
<proteinExistence type="predicted"/>
<dbReference type="KEGG" id="eao:BD94_2724"/>
<reference evidence="1" key="1">
    <citation type="journal article" date="2013" name="Lancet">
        <title>First case of E anophelis outbreak in an intensive-care unit.</title>
        <authorList>
            <person name="Teo J."/>
            <person name="Tan S.Y."/>
            <person name="Tay M."/>
            <person name="Ding Y."/>
            <person name="Kjelleberg S."/>
            <person name="Givskov M."/>
            <person name="Lin R.T."/>
            <person name="Yang L."/>
        </authorList>
    </citation>
    <scope>NUCLEOTIDE SEQUENCE [LARGE SCALE GENOMIC DNA]</scope>
    <source>
        <strain evidence="1">NUHP1</strain>
    </source>
</reference>
<sequence>MHCGRTKICTELSFSIRSAASNLYETTVLPEGHLNKL</sequence>
<dbReference type="STRING" id="1338011.BD94_2724"/>
<dbReference type="EMBL" id="CP007547">
    <property type="protein sequence ID" value="AIL46499.1"/>
    <property type="molecule type" value="Genomic_DNA"/>
</dbReference>